<dbReference type="Proteomes" id="UP000075321">
    <property type="component" value="Unassembled WGS sequence"/>
</dbReference>
<reference evidence="1 2" key="1">
    <citation type="submission" date="2016-02" db="EMBL/GenBank/DDBJ databases">
        <title>Genome sequence of Halalkalicoccus paucihalophilus DSM 24557.</title>
        <authorList>
            <person name="Poehlein A."/>
            <person name="Daniel R."/>
        </authorList>
    </citation>
    <scope>NUCLEOTIDE SEQUENCE [LARGE SCALE GENOMIC DNA]</scope>
    <source>
        <strain evidence="1 2">DSM 24557</strain>
    </source>
</reference>
<evidence type="ECO:0000313" key="1">
    <source>
        <dbReference type="EMBL" id="KYH24845.1"/>
    </source>
</evidence>
<sequence length="111" mass="12559">MARVPCWWSLLSWNQFVHRPPAEELIGGRNVDVVDPPFETRLESHLQLIHAHFVGLFTNTSVRVRLLEVKRDAKDVVDEFDSNSDRLRPSRPAMITALRSSEAVASSPAIV</sequence>
<proteinExistence type="predicted"/>
<organism evidence="1 2">
    <name type="scientific">Halalkalicoccus paucihalophilus</name>
    <dbReference type="NCBI Taxonomy" id="1008153"/>
    <lineage>
        <taxon>Archaea</taxon>
        <taxon>Methanobacteriati</taxon>
        <taxon>Methanobacteriota</taxon>
        <taxon>Stenosarchaea group</taxon>
        <taxon>Halobacteria</taxon>
        <taxon>Halobacteriales</taxon>
        <taxon>Halococcaceae</taxon>
        <taxon>Halalkalicoccus</taxon>
    </lineage>
</organism>
<comment type="caution">
    <text evidence="1">The sequence shown here is derived from an EMBL/GenBank/DDBJ whole genome shotgun (WGS) entry which is preliminary data.</text>
</comment>
<keyword evidence="2" id="KW-1185">Reference proteome</keyword>
<evidence type="ECO:0000313" key="2">
    <source>
        <dbReference type="Proteomes" id="UP000075321"/>
    </source>
</evidence>
<name>A0A151AB40_9EURY</name>
<gene>
    <name evidence="1" type="ORF">HAPAU_32220</name>
</gene>
<dbReference type="EMBL" id="LTAZ01000012">
    <property type="protein sequence ID" value="KYH24845.1"/>
    <property type="molecule type" value="Genomic_DNA"/>
</dbReference>
<accession>A0A151AB40</accession>
<protein>
    <submittedName>
        <fullName evidence="1">Uncharacterized protein</fullName>
    </submittedName>
</protein>
<dbReference type="AlphaFoldDB" id="A0A151AB40"/>
<dbReference type="PATRIC" id="fig|1008153.3.peg.3376"/>